<dbReference type="EMBL" id="BAAAOA010000014">
    <property type="protein sequence ID" value="GAA1754650.1"/>
    <property type="molecule type" value="Genomic_DNA"/>
</dbReference>
<dbReference type="InterPro" id="IPR000601">
    <property type="entry name" value="PKD_dom"/>
</dbReference>
<accession>A0ABN2KFB0</accession>
<dbReference type="Pfam" id="PF00801">
    <property type="entry name" value="PKD"/>
    <property type="match status" value="1"/>
</dbReference>
<protein>
    <recommendedName>
        <fullName evidence="2">PKD domain-containing protein</fullName>
    </recommendedName>
</protein>
<dbReference type="InterPro" id="IPR035986">
    <property type="entry name" value="PKD_dom_sf"/>
</dbReference>
<dbReference type="Proteomes" id="UP001501204">
    <property type="component" value="Unassembled WGS sequence"/>
</dbReference>
<evidence type="ECO:0000256" key="1">
    <source>
        <dbReference type="SAM" id="MobiDB-lite"/>
    </source>
</evidence>
<dbReference type="SUPFAM" id="SSF49299">
    <property type="entry name" value="PKD domain"/>
    <property type="match status" value="1"/>
</dbReference>
<feature type="region of interest" description="Disordered" evidence="1">
    <location>
        <begin position="1"/>
        <end position="21"/>
    </location>
</feature>
<feature type="domain" description="PKD" evidence="2">
    <location>
        <begin position="218"/>
        <end position="267"/>
    </location>
</feature>
<keyword evidence="4" id="KW-1185">Reference proteome</keyword>
<organism evidence="3 4">
    <name type="scientific">Kocuria aegyptia</name>
    <dbReference type="NCBI Taxonomy" id="330943"/>
    <lineage>
        <taxon>Bacteria</taxon>
        <taxon>Bacillati</taxon>
        <taxon>Actinomycetota</taxon>
        <taxon>Actinomycetes</taxon>
        <taxon>Micrococcales</taxon>
        <taxon>Micrococcaceae</taxon>
        <taxon>Kocuria</taxon>
    </lineage>
</organism>
<name>A0ABN2KFB0_9MICC</name>
<sequence length="320" mass="34208">MHGQRNADISKSTTAVADGDKMKLEVRLDEGPPIMVGSDQEQGPVTVGTMPVDYDPDEDPAFQKALRQYLKDQGIDRPFNPDTIAQSKSQTFGLQNPCTNRTGDILEDCLAERDCTTADGAEGVYMNVVVRQGDGPSTPWGEPMCVSVAEAEGGEEIVELPTFTLQDFRTLAVAPAASAVQPAPDTLRGMHTNVWAEARAQQFSTELGGFPVQVRAVPVQYAWDYGDGSALGPTELSGAPLAEGAWDVETDTSHVYTETGDYAVSLTTWFAGEYSVAGGPWLPVAGLNDVASAPVPISVWRSTVRNYADDCLENPQGTGC</sequence>
<dbReference type="PROSITE" id="PS50093">
    <property type="entry name" value="PKD"/>
    <property type="match status" value="1"/>
</dbReference>
<evidence type="ECO:0000313" key="3">
    <source>
        <dbReference type="EMBL" id="GAA1754650.1"/>
    </source>
</evidence>
<comment type="caution">
    <text evidence="3">The sequence shown here is derived from an EMBL/GenBank/DDBJ whole genome shotgun (WGS) entry which is preliminary data.</text>
</comment>
<gene>
    <name evidence="3" type="ORF">GCM10009767_12360</name>
</gene>
<evidence type="ECO:0000313" key="4">
    <source>
        <dbReference type="Proteomes" id="UP001501204"/>
    </source>
</evidence>
<dbReference type="InterPro" id="IPR013783">
    <property type="entry name" value="Ig-like_fold"/>
</dbReference>
<evidence type="ECO:0000259" key="2">
    <source>
        <dbReference type="PROSITE" id="PS50093"/>
    </source>
</evidence>
<proteinExistence type="predicted"/>
<reference evidence="3 4" key="1">
    <citation type="journal article" date="2019" name="Int. J. Syst. Evol. Microbiol.">
        <title>The Global Catalogue of Microorganisms (GCM) 10K type strain sequencing project: providing services to taxonomists for standard genome sequencing and annotation.</title>
        <authorList>
            <consortium name="The Broad Institute Genomics Platform"/>
            <consortium name="The Broad Institute Genome Sequencing Center for Infectious Disease"/>
            <person name="Wu L."/>
            <person name="Ma J."/>
        </authorList>
    </citation>
    <scope>NUCLEOTIDE SEQUENCE [LARGE SCALE GENOMIC DNA]</scope>
    <source>
        <strain evidence="3 4">JCM 14735</strain>
    </source>
</reference>
<dbReference type="CDD" id="cd00146">
    <property type="entry name" value="PKD"/>
    <property type="match status" value="1"/>
</dbReference>
<dbReference type="Gene3D" id="2.60.40.10">
    <property type="entry name" value="Immunoglobulins"/>
    <property type="match status" value="1"/>
</dbReference>